<feature type="compositionally biased region" description="Gly residues" evidence="7">
    <location>
        <begin position="1916"/>
        <end position="1938"/>
    </location>
</feature>
<keyword evidence="6" id="KW-0067">ATP-binding</keyword>
<keyword evidence="8" id="KW-0472">Membrane</keyword>
<evidence type="ECO:0000256" key="5">
    <source>
        <dbReference type="ARBA" id="ARBA00022777"/>
    </source>
</evidence>
<keyword evidence="1" id="KW-0675">Receptor</keyword>
<feature type="compositionally biased region" description="Low complexity" evidence="7">
    <location>
        <begin position="1219"/>
        <end position="1228"/>
    </location>
</feature>
<evidence type="ECO:0000256" key="2">
    <source>
        <dbReference type="ARBA" id="ARBA00022606"/>
    </source>
</evidence>
<dbReference type="eggNOG" id="ENOG502S7Y1">
    <property type="taxonomic scope" value="Eukaryota"/>
</dbReference>
<feature type="transmembrane region" description="Helical" evidence="8">
    <location>
        <begin position="114"/>
        <end position="137"/>
    </location>
</feature>
<keyword evidence="5" id="KW-0418">Kinase</keyword>
<evidence type="ECO:0000256" key="4">
    <source>
        <dbReference type="ARBA" id="ARBA00022741"/>
    </source>
</evidence>
<feature type="transmembrane region" description="Helical" evidence="8">
    <location>
        <begin position="246"/>
        <end position="266"/>
    </location>
</feature>
<dbReference type="InterPro" id="IPR052994">
    <property type="entry name" value="Tiny_macrocysts_regulators"/>
</dbReference>
<dbReference type="PANTHER" id="PTHR31600">
    <property type="entry name" value="TINY MACROCYSTS PROTEIN B-RELATED"/>
    <property type="match status" value="1"/>
</dbReference>
<feature type="compositionally biased region" description="Acidic residues" evidence="7">
    <location>
        <begin position="1474"/>
        <end position="1499"/>
    </location>
</feature>
<feature type="compositionally biased region" description="Basic and acidic residues" evidence="7">
    <location>
        <begin position="1265"/>
        <end position="1274"/>
    </location>
</feature>
<dbReference type="Pfam" id="PF25474">
    <property type="entry name" value="TPR_TmcB"/>
    <property type="match status" value="1"/>
</dbReference>
<feature type="transmembrane region" description="Helical" evidence="8">
    <location>
        <begin position="327"/>
        <end position="347"/>
    </location>
</feature>
<dbReference type="PANTHER" id="PTHR31600:SF2">
    <property type="entry name" value="GAMETE ENRICHED GENE 10 PROTEIN-RELATED"/>
    <property type="match status" value="1"/>
</dbReference>
<accession>D8U3E9</accession>
<evidence type="ECO:0000256" key="3">
    <source>
        <dbReference type="ARBA" id="ARBA00022679"/>
    </source>
</evidence>
<feature type="compositionally biased region" description="Low complexity" evidence="7">
    <location>
        <begin position="1107"/>
        <end position="1127"/>
    </location>
</feature>
<feature type="transmembrane region" description="Helical" evidence="8">
    <location>
        <begin position="2338"/>
        <end position="2362"/>
    </location>
</feature>
<keyword evidence="2" id="KW-0716">Sensory transduction</keyword>
<evidence type="ECO:0000256" key="8">
    <source>
        <dbReference type="SAM" id="Phobius"/>
    </source>
</evidence>
<organism evidence="11">
    <name type="scientific">Volvox carteri f. nagariensis</name>
    <dbReference type="NCBI Taxonomy" id="3068"/>
    <lineage>
        <taxon>Eukaryota</taxon>
        <taxon>Viridiplantae</taxon>
        <taxon>Chlorophyta</taxon>
        <taxon>core chlorophytes</taxon>
        <taxon>Chlorophyceae</taxon>
        <taxon>CS clade</taxon>
        <taxon>Chlamydomonadales</taxon>
        <taxon>Volvocaceae</taxon>
        <taxon>Volvox</taxon>
    </lineage>
</organism>
<dbReference type="KEGG" id="vcn:VOLCADRAFT_93917"/>
<dbReference type="SMART" id="SM00091">
    <property type="entry name" value="PAS"/>
    <property type="match status" value="2"/>
</dbReference>
<dbReference type="PROSITE" id="PS50112">
    <property type="entry name" value="PAS"/>
    <property type="match status" value="1"/>
</dbReference>
<feature type="compositionally biased region" description="Gly residues" evidence="7">
    <location>
        <begin position="1205"/>
        <end position="1218"/>
    </location>
</feature>
<dbReference type="STRING" id="3068.D8U3E9"/>
<gene>
    <name evidence="10" type="ORF">VOLCADRAFT_93917</name>
</gene>
<dbReference type="OrthoDB" id="541921at2759"/>
<dbReference type="Gene3D" id="3.30.450.20">
    <property type="entry name" value="PAS domain"/>
    <property type="match status" value="2"/>
</dbReference>
<feature type="region of interest" description="Disordered" evidence="7">
    <location>
        <begin position="2272"/>
        <end position="2292"/>
    </location>
</feature>
<feature type="domain" description="PAS" evidence="9">
    <location>
        <begin position="507"/>
        <end position="577"/>
    </location>
</feature>
<feature type="compositionally biased region" description="Gly residues" evidence="7">
    <location>
        <begin position="1306"/>
        <end position="1318"/>
    </location>
</feature>
<feature type="transmembrane region" description="Helical" evidence="8">
    <location>
        <begin position="2175"/>
        <end position="2196"/>
    </location>
</feature>
<feature type="region of interest" description="Disordered" evidence="7">
    <location>
        <begin position="1462"/>
        <end position="1524"/>
    </location>
</feature>
<dbReference type="InParanoid" id="D8U3E9"/>
<evidence type="ECO:0000256" key="7">
    <source>
        <dbReference type="SAM" id="MobiDB-lite"/>
    </source>
</evidence>
<evidence type="ECO:0000313" key="11">
    <source>
        <dbReference type="Proteomes" id="UP000001058"/>
    </source>
</evidence>
<feature type="transmembrane region" description="Helical" evidence="8">
    <location>
        <begin position="209"/>
        <end position="230"/>
    </location>
</feature>
<dbReference type="Proteomes" id="UP000001058">
    <property type="component" value="Unassembled WGS sequence"/>
</dbReference>
<dbReference type="EMBL" id="GL378355">
    <property type="protein sequence ID" value="EFJ45814.1"/>
    <property type="molecule type" value="Genomic_DNA"/>
</dbReference>
<reference evidence="10 11" key="1">
    <citation type="journal article" date="2010" name="Science">
        <title>Genomic analysis of organismal complexity in the multicellular green alga Volvox carteri.</title>
        <authorList>
            <person name="Prochnik S.E."/>
            <person name="Umen J."/>
            <person name="Nedelcu A.M."/>
            <person name="Hallmann A."/>
            <person name="Miller S.M."/>
            <person name="Nishii I."/>
            <person name="Ferris P."/>
            <person name="Kuo A."/>
            <person name="Mitros T."/>
            <person name="Fritz-Laylin L.K."/>
            <person name="Hellsten U."/>
            <person name="Chapman J."/>
            <person name="Simakov O."/>
            <person name="Rensing S.A."/>
            <person name="Terry A."/>
            <person name="Pangilinan J."/>
            <person name="Kapitonov V."/>
            <person name="Jurka J."/>
            <person name="Salamov A."/>
            <person name="Shapiro H."/>
            <person name="Schmutz J."/>
            <person name="Grimwood J."/>
            <person name="Lindquist E."/>
            <person name="Lucas S."/>
            <person name="Grigoriev I.V."/>
            <person name="Schmitt R."/>
            <person name="Kirk D."/>
            <person name="Rokhsar D.S."/>
        </authorList>
    </citation>
    <scope>NUCLEOTIDE SEQUENCE [LARGE SCALE GENOMIC DNA]</scope>
    <source>
        <strain evidence="11">f. Nagariensis / Eve</strain>
    </source>
</reference>
<feature type="region of interest" description="Disordered" evidence="7">
    <location>
        <begin position="1894"/>
        <end position="1946"/>
    </location>
</feature>
<evidence type="ECO:0000259" key="9">
    <source>
        <dbReference type="PROSITE" id="PS50112"/>
    </source>
</evidence>
<feature type="region of interest" description="Disordered" evidence="7">
    <location>
        <begin position="1829"/>
        <end position="1848"/>
    </location>
</feature>
<evidence type="ECO:0000313" key="10">
    <source>
        <dbReference type="EMBL" id="EFJ45814.1"/>
    </source>
</evidence>
<feature type="transmembrane region" description="Helical" evidence="8">
    <location>
        <begin position="181"/>
        <end position="197"/>
    </location>
</feature>
<feature type="transmembrane region" description="Helical" evidence="8">
    <location>
        <begin position="158"/>
        <end position="175"/>
    </location>
</feature>
<dbReference type="RefSeq" id="XP_002953215.1">
    <property type="nucleotide sequence ID" value="XM_002953169.1"/>
</dbReference>
<feature type="region of interest" description="Disordered" evidence="7">
    <location>
        <begin position="1107"/>
        <end position="1149"/>
    </location>
</feature>
<feature type="region of interest" description="Disordered" evidence="7">
    <location>
        <begin position="1380"/>
        <end position="1449"/>
    </location>
</feature>
<dbReference type="CDD" id="cd00130">
    <property type="entry name" value="PAS"/>
    <property type="match status" value="1"/>
</dbReference>
<keyword evidence="4" id="KW-0547">Nucleotide-binding</keyword>
<dbReference type="SUPFAM" id="SSF55785">
    <property type="entry name" value="PYP-like sensor domain (PAS domain)"/>
    <property type="match status" value="1"/>
</dbReference>
<dbReference type="InterPro" id="IPR035965">
    <property type="entry name" value="PAS-like_dom_sf"/>
</dbReference>
<dbReference type="GeneID" id="9622149"/>
<dbReference type="GO" id="GO:0009881">
    <property type="term" value="F:photoreceptor activity"/>
    <property type="evidence" value="ECO:0007669"/>
    <property type="project" value="UniProtKB-KW"/>
</dbReference>
<proteinExistence type="predicted"/>
<dbReference type="GO" id="GO:0016301">
    <property type="term" value="F:kinase activity"/>
    <property type="evidence" value="ECO:0007669"/>
    <property type="project" value="UniProtKB-KW"/>
</dbReference>
<dbReference type="FunFam" id="3.30.450.20:FF:000060">
    <property type="entry name" value="Sensor protein FixL"/>
    <property type="match status" value="1"/>
</dbReference>
<dbReference type="InterPro" id="IPR000014">
    <property type="entry name" value="PAS"/>
</dbReference>
<evidence type="ECO:0000256" key="1">
    <source>
        <dbReference type="ARBA" id="ARBA00022543"/>
    </source>
</evidence>
<evidence type="ECO:0000256" key="6">
    <source>
        <dbReference type="ARBA" id="ARBA00022840"/>
    </source>
</evidence>
<dbReference type="InterPro" id="IPR057352">
    <property type="entry name" value="TPR_TmcB/C"/>
</dbReference>
<keyword evidence="8" id="KW-1133">Transmembrane helix</keyword>
<feature type="transmembrane region" description="Helical" evidence="8">
    <location>
        <begin position="1772"/>
        <end position="1793"/>
    </location>
</feature>
<sequence length="2363" mass="254368">MGTNARFSLRCVGSLCGCRGYNVYIRVFYAIVGMVYTAVGCIALLTYAMRKQEHSRTLMRFARVLQLVTEVVFTLAYMSVFDYMLFLFKCEFSSHGAHPHAYFKHVECSETPHLIHMTVAGVTAVVFFCSTGLMLVAGCDLSPVGRGVMASPAAVTRLKVLMLKALYVIVINTMASVPKPQAVAVLAAAAAITFFNFTRLPFLRTYINYFWVGGWTAVSYTCGVYCYFMFHKDRRTQHVQHEMVKLVLYGVFPAAAAGTAATVLWLRYCMYPTRKFVNLEPLVKLKKVHQFASPEDVEVVARSMRRFDIDGIVLEETALVGETIIKCGMAVFPGHVGLLILYANFLMEVKRDGPAARTQLQLALKAGPSLVQRYQIFSTIENSKRLKDGQEGQLDLQSYVEAVIRMHKAALTRQREFWQLLQRSSVRVSAIEAHVREMDETADTAHQVYKRVLERYPHNGKLLRCYGKFLEDVRNDPVAAARVYTEAARNGGGDGLLSLDLQITGSDKPEFLASMDLHDDACIVINAEGKILMVNACVTPLLGYPKTELEGANVSIIMPQPFSGRHPSYLSRYVQGGEPHILDTVRDVVALHKERHVFPLQICVTKLSGVGTDAIFLGLLRPQPLDSRNMRAWVAPNGVILCTDPQFSSLTGLLGEEMVGRNIQTLCTDMAAVEALLELCKEAPYEALGDEHLPPVLVEIKVAPGGTDSQRIFVFNARRIDGIADGLMVVDTRGTLSFATWDVAAMLGYPLKKFLKMKLDQLLPQPFASMHTKYLRDHPIIIPPTSCRAGRLVQLVNSNGAQVPVRLQVTGQDDSMTGKTNYIVQVRKMDTSSPAMFADRRLVLLCTTDGQILSVDHPESTLFGFSASACVGSHLADCIDVFSEWRTKAGTHQMELLLLSMLDREMEMPGTSWRVKVHSPETTEERLLPSIDPRSPSRHLVGRSACLQTELVDAAEYSDLSADVVGTLTKIILWRRDLLTGVVELDHRLVIRKADVSTGLIVGLPPTTLLRTPLHSWEELMLHDKHKKKKSAMKGGGAGSVVSVQRAFEGAHPDGGTMKVFMQGVNGGGTSRIHVTLHPDTTFQGARANIYRALGLEALMQQQHQQQHQAKAAATTTMATTTTDAKASVQDTGRSGRGDSNRAAAAAAAASTQRDVGSAAGAAASGGPSAAEVLGGGGIRGAAALSGGGGGGEQRGSPSQVAKRVGGGGGPGGPGGSPGAASGAANGNEPRNEEVKDKGTAAIPNADGEEVSSSSHDDDGEEEEEKRQRQREGEGEAEGEWPVRDGASWDQRSEERPDREASVSSGGEGSLREGGGCGGEDEDDEGNGDPGHLHKIAHNQSEFVAQWVRTLAKQMSSQIQNDPAADRDVIPLSRQATLSLSGGGAAASGPGAAAAVLRRRTNDGLPPPPGRRTSNAGGSSVAGAVSMDGGGAGGAGRPSSTNANLNGSNGLHWALMDRGSTMMRSSRRKLDLDPVNEDEDEEGKGEGEGEPGGESEDNIDGASSQGDDDDGASQGRSSGAGGAFTDASSAMDVDLAADARRARLLKRLCKLFGGPQLTGPLLRMRVHTWLLLAAMLATHVVMYVILIGIIDRQFANVREVHRLALAADRGQLATIKAAAAEFCSRPGVAPVSVCEAPLTSTLSDLRAALDDLESYHQGTYLGSGSLPRKIKEPTAYYLWTSATGTYKAYFDTQPPTWVNETAGVWQLGNRFIATAREILYYGLKAGGQIADHRAFKFVIANGPWAVFAGYTAGLDYLVSYAWGEVEKVQRALIIMLAVEAAGVQLACIVYELVLLRTVEQVRSGGLLTSLAIPGPMLRVLASRPIVVVEDSDDEDGEEDDAAADGSMDMAVPPPGAVLLGGAMPYDYSNATHHLSNQDVDPSLRFGPSGVVLPSSETHRPDSGISAGFGPTITNGRSGGDGMPTGGRRGFSAGGGGSSTGVVRSSRGGRLHVNGKELVPSYRNTIKFMIPLLLWEVALIALGAVSFIQLNGMQGPLASLNMASHVIYRYTRVRMTAFLLVTSGPGTSQMAFYRNVLQTELVNLQSEYDTLMYGGLSITQAGSVFQKAVPASTFESSSFAGNFFTEERCFRWDQSKCYTPDSPYYEVTHHGLDVMLRRIISEMTLLASDDDLDTVYNSTRYNTMYMIGTKDLYEGLQSSAQLFVDFSISRYNSIKVLQTILLAITVVFFLSYALLLLRPYTASVEREAMRLAGLLSHVPAEMDVTSHVRQVLRAHLRHVLQRKSRRATAGFGARGLEAGGVGYLGPNSRVLPLDPSGGGGGGDGVRRPGSGSSFLMATGKNSQTYVLTELDHEAAQFHVQRGSQPPAADMAHQSRMYHVLGVLGVLLYALGGPGPLLPLLAILG</sequence>
<feature type="compositionally biased region" description="Basic and acidic residues" evidence="7">
    <location>
        <begin position="1291"/>
        <end position="1301"/>
    </location>
</feature>
<keyword evidence="1" id="KW-0600">Photoreceptor protein</keyword>
<name>D8U3E9_VOLCA</name>
<feature type="transmembrane region" description="Helical" evidence="8">
    <location>
        <begin position="1734"/>
        <end position="1752"/>
    </location>
</feature>
<feature type="transmembrane region" description="Helical" evidence="8">
    <location>
        <begin position="27"/>
        <end position="49"/>
    </location>
</feature>
<keyword evidence="8" id="KW-0812">Transmembrane</keyword>
<dbReference type="Pfam" id="PF13426">
    <property type="entry name" value="PAS_9"/>
    <property type="match status" value="1"/>
</dbReference>
<dbReference type="GO" id="GO:0005524">
    <property type="term" value="F:ATP binding"/>
    <property type="evidence" value="ECO:0007669"/>
    <property type="project" value="UniProtKB-KW"/>
</dbReference>
<feature type="region of interest" description="Disordered" evidence="7">
    <location>
        <begin position="1185"/>
        <end position="1338"/>
    </location>
</feature>
<feature type="compositionally biased region" description="Low complexity" evidence="7">
    <location>
        <begin position="1416"/>
        <end position="1427"/>
    </location>
</feature>
<feature type="transmembrane region" description="Helical" evidence="8">
    <location>
        <begin position="61"/>
        <end position="80"/>
    </location>
</feature>
<keyword evidence="11" id="KW-1185">Reference proteome</keyword>
<protein>
    <recommendedName>
        <fullName evidence="9">PAS domain-containing protein</fullName>
    </recommendedName>
</protein>
<feature type="compositionally biased region" description="Acidic residues" evidence="7">
    <location>
        <begin position="1829"/>
        <end position="1842"/>
    </location>
</feature>
<keyword evidence="1" id="KW-0157">Chromophore</keyword>
<dbReference type="NCBIfam" id="TIGR00229">
    <property type="entry name" value="sensory_box"/>
    <property type="match status" value="1"/>
</dbReference>
<feature type="compositionally biased region" description="Gly residues" evidence="7">
    <location>
        <begin position="1185"/>
        <end position="1194"/>
    </location>
</feature>
<keyword evidence="3" id="KW-0808">Transferase</keyword>
<feature type="compositionally biased region" description="Basic and acidic residues" evidence="7">
    <location>
        <begin position="1230"/>
        <end position="1239"/>
    </location>
</feature>
<feature type="transmembrane region" description="Helical" evidence="8">
    <location>
        <begin position="1971"/>
        <end position="1989"/>
    </location>
</feature>
<feature type="transmembrane region" description="Helical" evidence="8">
    <location>
        <begin position="1569"/>
        <end position="1590"/>
    </location>
</feature>